<dbReference type="GO" id="GO:0008360">
    <property type="term" value="P:regulation of cell shape"/>
    <property type="evidence" value="ECO:0007669"/>
    <property type="project" value="UniProtKB-KW"/>
</dbReference>
<comment type="caution">
    <text evidence="21">The sequence shown here is derived from an EMBL/GenBank/DDBJ whole genome shotgun (WGS) entry which is preliminary data.</text>
</comment>
<dbReference type="SUPFAM" id="SSF51984">
    <property type="entry name" value="MurCD N-terminal domain"/>
    <property type="match status" value="1"/>
</dbReference>
<dbReference type="Pfam" id="PF02875">
    <property type="entry name" value="Mur_ligase_C"/>
    <property type="match status" value="1"/>
</dbReference>
<dbReference type="InterPro" id="IPR013221">
    <property type="entry name" value="Mur_ligase_cen"/>
</dbReference>
<evidence type="ECO:0000256" key="11">
    <source>
        <dbReference type="ARBA" id="ARBA00022960"/>
    </source>
</evidence>
<protein>
    <recommendedName>
        <fullName evidence="6 17">UDP-N-acetylmuramoylalanine--D-glutamate ligase</fullName>
        <ecNumber evidence="5 17">6.3.2.9</ecNumber>
    </recommendedName>
    <alternativeName>
        <fullName evidence="15 17">D-glutamic acid-adding enzyme</fullName>
    </alternativeName>
    <alternativeName>
        <fullName evidence="14 17">UDP-N-acetylmuramoyl-L-alanyl-D-glutamate synthetase</fullName>
    </alternativeName>
</protein>
<dbReference type="SUPFAM" id="SSF53623">
    <property type="entry name" value="MurD-like peptide ligases, catalytic domain"/>
    <property type="match status" value="1"/>
</dbReference>
<evidence type="ECO:0000256" key="8">
    <source>
        <dbReference type="ARBA" id="ARBA00022598"/>
    </source>
</evidence>
<evidence type="ECO:0000256" key="9">
    <source>
        <dbReference type="ARBA" id="ARBA00022741"/>
    </source>
</evidence>
<dbReference type="GO" id="GO:0005524">
    <property type="term" value="F:ATP binding"/>
    <property type="evidence" value="ECO:0007669"/>
    <property type="project" value="UniProtKB-UniRule"/>
</dbReference>
<evidence type="ECO:0000313" key="22">
    <source>
        <dbReference type="Proteomes" id="UP000199318"/>
    </source>
</evidence>
<dbReference type="Pfam" id="PF21799">
    <property type="entry name" value="MurD-like_N"/>
    <property type="match status" value="1"/>
</dbReference>
<evidence type="ECO:0000256" key="10">
    <source>
        <dbReference type="ARBA" id="ARBA00022840"/>
    </source>
</evidence>
<dbReference type="EC" id="6.3.2.9" evidence="5 17"/>
<evidence type="ECO:0000256" key="13">
    <source>
        <dbReference type="ARBA" id="ARBA00023316"/>
    </source>
</evidence>
<comment type="similarity">
    <text evidence="4 17">Belongs to the MurCDEF family.</text>
</comment>
<accession>A0A1H9PV40</accession>
<dbReference type="InterPro" id="IPR005762">
    <property type="entry name" value="MurD"/>
</dbReference>
<dbReference type="OrthoDB" id="9809796at2"/>
<feature type="binding site" evidence="17">
    <location>
        <begin position="119"/>
        <end position="125"/>
    </location>
    <ligand>
        <name>ATP</name>
        <dbReference type="ChEBI" id="CHEBI:30616"/>
    </ligand>
</feature>
<dbReference type="InterPro" id="IPR036615">
    <property type="entry name" value="Mur_ligase_C_dom_sf"/>
</dbReference>
<sequence>MKEITVYNNKYVLVLGLAKSGTEAAKLLLKLGANVTVNDQTAFGNNPAAQELADAGADVICGEHPEELIHQNLFRLVKNPGIRYDHPLVKKAKELGVPVITEVELAYEIAESEMIGITGSNGKTTTTTLTGEMLEGAEVSPLLAGNIGEVACRVAQEATSEDVMVVELSSFQLMGIRSFRPKISVILNLYEAHLDYHGTLEEYKQAKANIFANQTEDDLLIYNADDPAVTELISQSNAQKIPFSTRSTYEHGAYVADGWLHLLGEKIIEVEKVALPGEHNIANGLAAAAAAYSAGADVQQIAQVLATFDGVKHRLQFVKEVAGRRVVNNSKATNVPATITALKAFPAEQIVLIAGGLDRGNSFDDLIPYVKKNVKGLVAYGETKEKLLQTAEKANIVEVKMCETLEEAVHEGYKMTAPKDILLLSPACASWDQFKTFEERGDRFIKAVENLDVKHSDFFTEG</sequence>
<dbReference type="PANTHER" id="PTHR43692:SF1">
    <property type="entry name" value="UDP-N-ACETYLMURAMOYLALANINE--D-GLUTAMATE LIGASE"/>
    <property type="match status" value="1"/>
</dbReference>
<dbReference type="PANTHER" id="PTHR43692">
    <property type="entry name" value="UDP-N-ACETYLMURAMOYLALANINE--D-GLUTAMATE LIGASE"/>
    <property type="match status" value="1"/>
</dbReference>
<dbReference type="Pfam" id="PF08245">
    <property type="entry name" value="Mur_ligase_M"/>
    <property type="match status" value="1"/>
</dbReference>
<keyword evidence="7 17" id="KW-0963">Cytoplasm</keyword>
<dbReference type="GO" id="GO:0005737">
    <property type="term" value="C:cytoplasm"/>
    <property type="evidence" value="ECO:0007669"/>
    <property type="project" value="UniProtKB-SubCell"/>
</dbReference>
<evidence type="ECO:0000256" key="3">
    <source>
        <dbReference type="ARBA" id="ARBA00004752"/>
    </source>
</evidence>
<dbReference type="Proteomes" id="UP000199318">
    <property type="component" value="Unassembled WGS sequence"/>
</dbReference>
<dbReference type="Gene3D" id="3.40.50.720">
    <property type="entry name" value="NAD(P)-binding Rossmann-like Domain"/>
    <property type="match status" value="1"/>
</dbReference>
<keyword evidence="11 17" id="KW-0133">Cell shape</keyword>
<evidence type="ECO:0000256" key="1">
    <source>
        <dbReference type="ARBA" id="ARBA00002734"/>
    </source>
</evidence>
<feature type="domain" description="Mur ligase C-terminal" evidence="19">
    <location>
        <begin position="313"/>
        <end position="428"/>
    </location>
</feature>
<evidence type="ECO:0000256" key="14">
    <source>
        <dbReference type="ARBA" id="ARBA00030398"/>
    </source>
</evidence>
<dbReference type="Gene3D" id="3.90.190.20">
    <property type="entry name" value="Mur ligase, C-terminal domain"/>
    <property type="match status" value="1"/>
</dbReference>
<dbReference type="STRING" id="1464123.SAMN05444126_10241"/>
<dbReference type="EMBL" id="FOGV01000002">
    <property type="protein sequence ID" value="SER51978.1"/>
    <property type="molecule type" value="Genomic_DNA"/>
</dbReference>
<feature type="domain" description="Mur ligase central" evidence="20">
    <location>
        <begin position="117"/>
        <end position="291"/>
    </location>
</feature>
<dbReference type="InterPro" id="IPR036565">
    <property type="entry name" value="Mur-like_cat_sf"/>
</dbReference>
<dbReference type="HAMAP" id="MF_00639">
    <property type="entry name" value="MurD"/>
    <property type="match status" value="1"/>
</dbReference>
<dbReference type="InterPro" id="IPR004101">
    <property type="entry name" value="Mur_ligase_C"/>
</dbReference>
<comment type="catalytic activity">
    <reaction evidence="16 17 18">
        <text>UDP-N-acetyl-alpha-D-muramoyl-L-alanine + D-glutamate + ATP = UDP-N-acetyl-alpha-D-muramoyl-L-alanyl-D-glutamate + ADP + phosphate + H(+)</text>
        <dbReference type="Rhea" id="RHEA:16429"/>
        <dbReference type="ChEBI" id="CHEBI:15378"/>
        <dbReference type="ChEBI" id="CHEBI:29986"/>
        <dbReference type="ChEBI" id="CHEBI:30616"/>
        <dbReference type="ChEBI" id="CHEBI:43474"/>
        <dbReference type="ChEBI" id="CHEBI:83898"/>
        <dbReference type="ChEBI" id="CHEBI:83900"/>
        <dbReference type="ChEBI" id="CHEBI:456216"/>
        <dbReference type="EC" id="6.3.2.9"/>
    </reaction>
</comment>
<keyword evidence="8 17" id="KW-0436">Ligase</keyword>
<dbReference type="NCBIfam" id="TIGR01087">
    <property type="entry name" value="murD"/>
    <property type="match status" value="1"/>
</dbReference>
<dbReference type="Gene3D" id="3.40.1190.10">
    <property type="entry name" value="Mur-like, catalytic domain"/>
    <property type="match status" value="1"/>
</dbReference>
<keyword evidence="17 18" id="KW-0131">Cell cycle</keyword>
<keyword evidence="12 17" id="KW-0573">Peptidoglycan synthesis</keyword>
<dbReference type="AlphaFoldDB" id="A0A1H9PV40"/>
<keyword evidence="17 18" id="KW-0132">Cell division</keyword>
<dbReference type="RefSeq" id="WP_093071719.1">
    <property type="nucleotide sequence ID" value="NZ_FOGV01000002.1"/>
</dbReference>
<reference evidence="22" key="1">
    <citation type="submission" date="2016-10" db="EMBL/GenBank/DDBJ databases">
        <authorList>
            <person name="de Groot N.N."/>
        </authorList>
    </citation>
    <scope>NUCLEOTIDE SEQUENCE [LARGE SCALE GENOMIC DNA]</scope>
    <source>
        <strain evidence="22">10nlg</strain>
    </source>
</reference>
<evidence type="ECO:0000256" key="16">
    <source>
        <dbReference type="ARBA" id="ARBA00047632"/>
    </source>
</evidence>
<evidence type="ECO:0000313" key="21">
    <source>
        <dbReference type="EMBL" id="SER51978.1"/>
    </source>
</evidence>
<comment type="function">
    <text evidence="1 17 18">Cell wall formation. Catalyzes the addition of glutamate to the nucleotide precursor UDP-N-acetylmuramoyl-L-alanine (UMA).</text>
</comment>
<proteinExistence type="inferred from homology"/>
<comment type="pathway">
    <text evidence="3 17 18">Cell wall biogenesis; peptidoglycan biosynthesis.</text>
</comment>
<evidence type="ECO:0000256" key="18">
    <source>
        <dbReference type="RuleBase" id="RU003664"/>
    </source>
</evidence>
<gene>
    <name evidence="17" type="primary">murD</name>
    <name evidence="21" type="ORF">SAMN05444126_10241</name>
</gene>
<name>A0A1H9PV40_9BACI</name>
<dbReference type="GO" id="GO:0008764">
    <property type="term" value="F:UDP-N-acetylmuramoylalanine-D-glutamate ligase activity"/>
    <property type="evidence" value="ECO:0007669"/>
    <property type="project" value="UniProtKB-UniRule"/>
</dbReference>
<evidence type="ECO:0000259" key="20">
    <source>
        <dbReference type="Pfam" id="PF08245"/>
    </source>
</evidence>
<organism evidence="21 22">
    <name type="scientific">Salisediminibacterium halotolerans</name>
    <dbReference type="NCBI Taxonomy" id="517425"/>
    <lineage>
        <taxon>Bacteria</taxon>
        <taxon>Bacillati</taxon>
        <taxon>Bacillota</taxon>
        <taxon>Bacilli</taxon>
        <taxon>Bacillales</taxon>
        <taxon>Bacillaceae</taxon>
        <taxon>Salisediminibacterium</taxon>
    </lineage>
</organism>
<evidence type="ECO:0000256" key="17">
    <source>
        <dbReference type="HAMAP-Rule" id="MF_00639"/>
    </source>
</evidence>
<keyword evidence="10 17" id="KW-0067">ATP-binding</keyword>
<dbReference type="GO" id="GO:0051301">
    <property type="term" value="P:cell division"/>
    <property type="evidence" value="ECO:0007669"/>
    <property type="project" value="UniProtKB-KW"/>
</dbReference>
<keyword evidence="22" id="KW-1185">Reference proteome</keyword>
<keyword evidence="9 17" id="KW-0547">Nucleotide-binding</keyword>
<keyword evidence="13 17" id="KW-0961">Cell wall biogenesis/degradation</keyword>
<evidence type="ECO:0000256" key="4">
    <source>
        <dbReference type="ARBA" id="ARBA00010416"/>
    </source>
</evidence>
<evidence type="ECO:0000256" key="7">
    <source>
        <dbReference type="ARBA" id="ARBA00022490"/>
    </source>
</evidence>
<dbReference type="SUPFAM" id="SSF53244">
    <property type="entry name" value="MurD-like peptide ligases, peptide-binding domain"/>
    <property type="match status" value="1"/>
</dbReference>
<evidence type="ECO:0000256" key="6">
    <source>
        <dbReference type="ARBA" id="ARBA00015655"/>
    </source>
</evidence>
<evidence type="ECO:0000256" key="15">
    <source>
        <dbReference type="ARBA" id="ARBA00032324"/>
    </source>
</evidence>
<evidence type="ECO:0000256" key="2">
    <source>
        <dbReference type="ARBA" id="ARBA00004496"/>
    </source>
</evidence>
<comment type="subcellular location">
    <subcellularLocation>
        <location evidence="2 17 18">Cytoplasm</location>
    </subcellularLocation>
</comment>
<dbReference type="GO" id="GO:0071555">
    <property type="term" value="P:cell wall organization"/>
    <property type="evidence" value="ECO:0007669"/>
    <property type="project" value="UniProtKB-KW"/>
</dbReference>
<evidence type="ECO:0000259" key="19">
    <source>
        <dbReference type="Pfam" id="PF02875"/>
    </source>
</evidence>
<evidence type="ECO:0000256" key="5">
    <source>
        <dbReference type="ARBA" id="ARBA00012212"/>
    </source>
</evidence>
<dbReference type="UniPathway" id="UPA00219"/>
<dbReference type="GO" id="GO:0009252">
    <property type="term" value="P:peptidoglycan biosynthetic process"/>
    <property type="evidence" value="ECO:0007669"/>
    <property type="project" value="UniProtKB-UniRule"/>
</dbReference>
<evidence type="ECO:0000256" key="12">
    <source>
        <dbReference type="ARBA" id="ARBA00022984"/>
    </source>
</evidence>